<dbReference type="EMBL" id="JAEMUK010000006">
    <property type="protein sequence ID" value="MBJ7542442.1"/>
    <property type="molecule type" value="Genomic_DNA"/>
</dbReference>
<dbReference type="Pfam" id="PF00494">
    <property type="entry name" value="SQS_PSY"/>
    <property type="match status" value="1"/>
</dbReference>
<reference evidence="1 2" key="1">
    <citation type="submission" date="2020-12" db="EMBL/GenBank/DDBJ databases">
        <title>Revised draft genomes of Rhodomicrobium vannielii ATCC 17100 and Rhodomicrobium udaipurense JA643.</title>
        <authorList>
            <person name="Conners E.M."/>
            <person name="Davenport E.J."/>
            <person name="Bose A."/>
        </authorList>
    </citation>
    <scope>NUCLEOTIDE SEQUENCE [LARGE SCALE GENOMIC DNA]</scope>
    <source>
        <strain evidence="1 2">JA643</strain>
    </source>
</reference>
<protein>
    <submittedName>
        <fullName evidence="1">Squalene/phytoene synthase family protein</fullName>
    </submittedName>
</protein>
<dbReference type="AlphaFoldDB" id="A0A8I1KIB2"/>
<dbReference type="InterPro" id="IPR008949">
    <property type="entry name" value="Isoprenoid_synthase_dom_sf"/>
</dbReference>
<comment type="caution">
    <text evidence="1">The sequence shown here is derived from an EMBL/GenBank/DDBJ whole genome shotgun (WGS) entry which is preliminary data.</text>
</comment>
<evidence type="ECO:0000313" key="2">
    <source>
        <dbReference type="Proteomes" id="UP000623250"/>
    </source>
</evidence>
<dbReference type="InterPro" id="IPR002060">
    <property type="entry name" value="Squ/phyt_synthse"/>
</dbReference>
<accession>A0A8I1KIB2</accession>
<proteinExistence type="predicted"/>
<evidence type="ECO:0000313" key="1">
    <source>
        <dbReference type="EMBL" id="MBJ7542442.1"/>
    </source>
</evidence>
<gene>
    <name evidence="1" type="ORF">JDN41_02605</name>
</gene>
<name>A0A8I1KIB2_9HYPH</name>
<dbReference type="Gene3D" id="1.10.600.10">
    <property type="entry name" value="Farnesyl Diphosphate Synthase"/>
    <property type="match status" value="1"/>
</dbReference>
<dbReference type="RefSeq" id="WP_037232572.1">
    <property type="nucleotide sequence ID" value="NZ_JAEMUK010000006.1"/>
</dbReference>
<dbReference type="Proteomes" id="UP000623250">
    <property type="component" value="Unassembled WGS sequence"/>
</dbReference>
<keyword evidence="2" id="KW-1185">Reference proteome</keyword>
<sequence>MSPAADTRADDLSAAELVRTRDRDRYWSALFAPDAARPALLALYAFNAELNHVLAVAREPLPGQIRLKWWRDAIESAATGEKTGNPIADALNAAVTAHNLPRERLIAMVDARVPELFGDSPADNAEFIALVEDSQGALFELAAAALGDRSDTTKAAAREAGLALGILETVRALPSSVARGRLPLPLALLEAKGVDFEAMGRGEVSPELRAALADLRADAAAALQRFREKQAHIAPHARAAFLPLALVEPYLQAMAAPSFHPLRDSVTLNPLGRFWRIWRAARRNKL</sequence>
<organism evidence="1 2">
    <name type="scientific">Rhodomicrobium udaipurense</name>
    <dbReference type="NCBI Taxonomy" id="1202716"/>
    <lineage>
        <taxon>Bacteria</taxon>
        <taxon>Pseudomonadati</taxon>
        <taxon>Pseudomonadota</taxon>
        <taxon>Alphaproteobacteria</taxon>
        <taxon>Hyphomicrobiales</taxon>
        <taxon>Hyphomicrobiaceae</taxon>
        <taxon>Rhodomicrobium</taxon>
    </lineage>
</organism>
<dbReference type="SUPFAM" id="SSF48576">
    <property type="entry name" value="Terpenoid synthases"/>
    <property type="match status" value="1"/>
</dbReference>